<proteinExistence type="predicted"/>
<keyword evidence="2" id="KW-0732">Signal</keyword>
<sequence>MRHLRTWSLVLAMLVAGVTSAQAQSCTDDDLQAATDNAGRLTTLLRIANFRGDLKYMGEVAGELEQYLATCGDDPAGRLPLVCGYDCHLQLARYRLFLAANLPFLSTAGTLDRGGTILSPQEAQRNANEGIAIAERGLKFLARQQGGGEGAQAEASFRTFTQQLVGLNAVKIRLFMSTGDAWYQTMSEARVKALSFAVTSAIEAGSGAGLESQPNLHKAHTQYQAALWSLIETSMDIPGETTYDDLRAEILLLENDLQARLHSVERGFLFLNLDPDAFTTIPFEELQQRLAETSRDIAEIESRIEAVVRAWSAALESQANRDIDERRTVRSQQINLIAHQIGKIEQEAQVFANDVRQEIQGISADRDTFAHRQNIRQLEIALATKIAEFENRRSQIEGRQELDLIVLSKEAEVERRNELRWLLNFEMTRMNLDLQVSSINSQINEYERQIARNMNQREQLDRQRQILATQISNAEAGIGQALADIELLEIRRSDLFEKKRRVMRTDICNVESQLAFIGESPATPFVPLLPSEEPCDVPTPSFTRTEYVANMCGEGGEPGLRGKLLNAQIQARAFTVKCVVGAADFSDLQSMVEGSVMISADATLAEEIADVDCGAFTQTETDFAKAIYEAEKEMLQKQEDDFNEAKQQVIDQLNEVQAWFVAFEFTTQSANVILTIAEATYATATLVPVMTTAVAGMSSGVYTEIDAARTAKATVEAARSVLSSIISAGRVTQQHINQINQLNQQIDRYRQQTEQIDYQRAIKAVALHRTHFQLAGQRADGLSDIKELTLQNSMAAVECESQELGIDEQVSRLTADHARLLASMDLQARENDLVDFEFARQQGAIERFERDIDVLSLEMENVALSDFQLAADTTRIDELIDAAQQRIERVEQTRGTITALADESQAATNLINELRERQSQQMLALSDEELGFVEARIRDETSNTETLVAELNNAIGLSLKNNELEQSITQFQAETLARVSEQQEEMTALVSQIDDPAERSRLFIASQETLAELLEGIPDYIDGKRRSLATANRLLHLMRQRYTTVHAFTGDAVDFPSTYVTTGAQLDQLVDDIVNRRFFDERQINIDVARVVVPSNSGFMKRLALTDAVEFEISPFAQTEAEMRELGYFVLWDREKFRDRKNMSLIDVLVGTQYQCTGSQWNRFSLEHMGSGSIFRPLAEGSDEMVADIVTGPRRLSLQTFYNLADSEDDLRRVVNYWLFDRFQVRKFPRQPGPPNDPSAVLPFLGAPLISTYRIGLHPSDCPFDGAVFTVYFIFASAP</sequence>
<feature type="signal peptide" evidence="2">
    <location>
        <begin position="1"/>
        <end position="23"/>
    </location>
</feature>
<evidence type="ECO:0000313" key="3">
    <source>
        <dbReference type="EMBL" id="MBS0125393.1"/>
    </source>
</evidence>
<evidence type="ECO:0000256" key="1">
    <source>
        <dbReference type="SAM" id="Coils"/>
    </source>
</evidence>
<dbReference type="AlphaFoldDB" id="A0A8J7WHF3"/>
<reference evidence="3" key="1">
    <citation type="submission" date="2021-04" db="EMBL/GenBank/DDBJ databases">
        <authorList>
            <person name="Yoon J."/>
        </authorList>
    </citation>
    <scope>NUCLEOTIDE SEQUENCE</scope>
    <source>
        <strain evidence="3">KMU-90</strain>
    </source>
</reference>
<feature type="chain" id="PRO_5035300722" evidence="2">
    <location>
        <begin position="24"/>
        <end position="1279"/>
    </location>
</feature>
<comment type="caution">
    <text evidence="3">The sequence shown here is derived from an EMBL/GenBank/DDBJ whole genome shotgun (WGS) entry which is preliminary data.</text>
</comment>
<protein>
    <submittedName>
        <fullName evidence="3">Uncharacterized protein</fullName>
    </submittedName>
</protein>
<evidence type="ECO:0000313" key="4">
    <source>
        <dbReference type="Proteomes" id="UP000681356"/>
    </source>
</evidence>
<dbReference type="Proteomes" id="UP000681356">
    <property type="component" value="Unassembled WGS sequence"/>
</dbReference>
<name>A0A8J7WHF3_9RHOB</name>
<keyword evidence="1" id="KW-0175">Coiled coil</keyword>
<feature type="coiled-coil region" evidence="1">
    <location>
        <begin position="732"/>
        <end position="759"/>
    </location>
</feature>
<feature type="coiled-coil region" evidence="1">
    <location>
        <begin position="283"/>
        <end position="310"/>
    </location>
</feature>
<dbReference type="EMBL" id="JAGTUU010000006">
    <property type="protein sequence ID" value="MBS0125393.1"/>
    <property type="molecule type" value="Genomic_DNA"/>
</dbReference>
<organism evidence="3 4">
    <name type="scientific">Thetidibacter halocola</name>
    <dbReference type="NCBI Taxonomy" id="2827239"/>
    <lineage>
        <taxon>Bacteria</taxon>
        <taxon>Pseudomonadati</taxon>
        <taxon>Pseudomonadota</taxon>
        <taxon>Alphaproteobacteria</taxon>
        <taxon>Rhodobacterales</taxon>
        <taxon>Roseobacteraceae</taxon>
        <taxon>Thetidibacter</taxon>
    </lineage>
</organism>
<gene>
    <name evidence="3" type="ORF">KB874_14980</name>
</gene>
<accession>A0A8J7WHF3</accession>
<evidence type="ECO:0000256" key="2">
    <source>
        <dbReference type="SAM" id="SignalP"/>
    </source>
</evidence>
<feature type="coiled-coil region" evidence="1">
    <location>
        <begin position="429"/>
        <end position="463"/>
    </location>
</feature>
<feature type="coiled-coil region" evidence="1">
    <location>
        <begin position="625"/>
        <end position="655"/>
    </location>
</feature>
<keyword evidence="4" id="KW-1185">Reference proteome</keyword>
<dbReference type="RefSeq" id="WP_212537367.1">
    <property type="nucleotide sequence ID" value="NZ_JAGTUU010000006.1"/>
</dbReference>